<comment type="caution">
    <text evidence="4">The sequence shown here is derived from an EMBL/GenBank/DDBJ whole genome shotgun (WGS) entry which is preliminary data.</text>
</comment>
<dbReference type="CDD" id="cd16448">
    <property type="entry name" value="RING-H2"/>
    <property type="match status" value="1"/>
</dbReference>
<evidence type="ECO:0000256" key="1">
    <source>
        <dbReference type="PROSITE-ProRule" id="PRU00175"/>
    </source>
</evidence>
<sequence length="431" mass="47495">MGANCCVAARDKTLPERISHEISTYRNIRHSPSWSFRWDNRTHIEDIMENRAQFTHHNSANATSEAKSTADTETDGFSDNDESPPKAFQPAKWRKTIRAGGSENKFVDGGQPTGSNLLSEGKRSMESSFLPSASDVKLSVSIPASSPPAFKMDDPSSSAVGFTPFETTSRKAQRSPGFQLCRQISDSRIPSLKSLNESSSPEVGRHSFVMSNDLSAGGSHGGSSDGWSMRTFSELVASSQRERWSFDSETLAFSGKICGSGMYPKSIHSPDLQSCNICSKLLKEKSPWSTHKIVSTNDLPVAAVLVCGHVFHAECLESSTLEIERYDPACPVCINNGERLALKPLAKSELKGRNKMSRIAVADDNNVDGDSTSRRWRSGKRPIIASSSSMKSSFGRPFLRRHFSIGPRPVRSASENESTRKKGFWARYRRE</sequence>
<dbReference type="OrthoDB" id="1926347at2759"/>
<keyword evidence="1" id="KW-0862">Zinc</keyword>
<organism evidence="4 5">
    <name type="scientific">Vanilla planifolia</name>
    <name type="common">Vanilla</name>
    <dbReference type="NCBI Taxonomy" id="51239"/>
    <lineage>
        <taxon>Eukaryota</taxon>
        <taxon>Viridiplantae</taxon>
        <taxon>Streptophyta</taxon>
        <taxon>Embryophyta</taxon>
        <taxon>Tracheophyta</taxon>
        <taxon>Spermatophyta</taxon>
        <taxon>Magnoliopsida</taxon>
        <taxon>Liliopsida</taxon>
        <taxon>Asparagales</taxon>
        <taxon>Orchidaceae</taxon>
        <taxon>Vanilloideae</taxon>
        <taxon>Vanilleae</taxon>
        <taxon>Vanilla</taxon>
    </lineage>
</organism>
<dbReference type="PANTHER" id="PTHR31150:SF32">
    <property type="entry name" value="RING_U-BOX SUPERFAMILY PROTEIN"/>
    <property type="match status" value="1"/>
</dbReference>
<dbReference type="AlphaFoldDB" id="A0A835RD46"/>
<feature type="region of interest" description="Disordered" evidence="2">
    <location>
        <begin position="409"/>
        <end position="431"/>
    </location>
</feature>
<feature type="domain" description="RING-type" evidence="3">
    <location>
        <begin position="275"/>
        <end position="333"/>
    </location>
</feature>
<feature type="compositionally biased region" description="Basic residues" evidence="2">
    <location>
        <begin position="421"/>
        <end position="431"/>
    </location>
</feature>
<dbReference type="PROSITE" id="PS50089">
    <property type="entry name" value="ZF_RING_2"/>
    <property type="match status" value="1"/>
</dbReference>
<keyword evidence="5" id="KW-1185">Reference proteome</keyword>
<evidence type="ECO:0000259" key="3">
    <source>
        <dbReference type="PROSITE" id="PS50089"/>
    </source>
</evidence>
<evidence type="ECO:0000313" key="5">
    <source>
        <dbReference type="Proteomes" id="UP000636800"/>
    </source>
</evidence>
<feature type="region of interest" description="Disordered" evidence="2">
    <location>
        <begin position="55"/>
        <end position="92"/>
    </location>
</feature>
<dbReference type="InterPro" id="IPR013083">
    <property type="entry name" value="Znf_RING/FYVE/PHD"/>
</dbReference>
<dbReference type="GO" id="GO:0008270">
    <property type="term" value="F:zinc ion binding"/>
    <property type="evidence" value="ECO:0007669"/>
    <property type="project" value="UniProtKB-KW"/>
</dbReference>
<dbReference type="SMART" id="SM00184">
    <property type="entry name" value="RING"/>
    <property type="match status" value="1"/>
</dbReference>
<keyword evidence="1" id="KW-0479">Metal-binding</keyword>
<feature type="compositionally biased region" description="Acidic residues" evidence="2">
    <location>
        <begin position="72"/>
        <end position="82"/>
    </location>
</feature>
<name>A0A835RD46_VANPL</name>
<dbReference type="InterPro" id="IPR001841">
    <property type="entry name" value="Znf_RING"/>
</dbReference>
<evidence type="ECO:0000313" key="4">
    <source>
        <dbReference type="EMBL" id="KAG0484248.1"/>
    </source>
</evidence>
<protein>
    <recommendedName>
        <fullName evidence="3">RING-type domain-containing protein</fullName>
    </recommendedName>
</protein>
<dbReference type="EMBL" id="JADCNL010000004">
    <property type="protein sequence ID" value="KAG0484248.1"/>
    <property type="molecule type" value="Genomic_DNA"/>
</dbReference>
<reference evidence="4 5" key="1">
    <citation type="journal article" date="2020" name="Nat. Food">
        <title>A phased Vanilla planifolia genome enables genetic improvement of flavour and production.</title>
        <authorList>
            <person name="Hasing T."/>
            <person name="Tang H."/>
            <person name="Brym M."/>
            <person name="Khazi F."/>
            <person name="Huang T."/>
            <person name="Chambers A.H."/>
        </authorList>
    </citation>
    <scope>NUCLEOTIDE SEQUENCE [LARGE SCALE GENOMIC DNA]</scope>
    <source>
        <tissue evidence="4">Leaf</tissue>
    </source>
</reference>
<dbReference type="PANTHER" id="PTHR31150">
    <property type="entry name" value="EXPRESSED PROTEIN"/>
    <property type="match status" value="1"/>
</dbReference>
<proteinExistence type="predicted"/>
<dbReference type="Proteomes" id="UP000636800">
    <property type="component" value="Unassembled WGS sequence"/>
</dbReference>
<dbReference type="Gene3D" id="3.30.40.10">
    <property type="entry name" value="Zinc/RING finger domain, C3HC4 (zinc finger)"/>
    <property type="match status" value="1"/>
</dbReference>
<accession>A0A835RD46</accession>
<dbReference type="SUPFAM" id="SSF57850">
    <property type="entry name" value="RING/U-box"/>
    <property type="match status" value="1"/>
</dbReference>
<feature type="compositionally biased region" description="Polar residues" evidence="2">
    <location>
        <begin position="55"/>
        <end position="71"/>
    </location>
</feature>
<evidence type="ECO:0000256" key="2">
    <source>
        <dbReference type="SAM" id="MobiDB-lite"/>
    </source>
</evidence>
<gene>
    <name evidence="4" type="ORF">HPP92_008327</name>
</gene>
<keyword evidence="1" id="KW-0863">Zinc-finger</keyword>